<name>V2WM40_MONRO</name>
<gene>
    <name evidence="2" type="ORF">Moror_11239</name>
</gene>
<proteinExistence type="predicted"/>
<sequence>MFRPDNSSLPTRSPANDHTVGTIVLIRFHSSPRQQPTTTINSSTPQPDPLPLTQEQLRNLNRIHPEYRHLLLAEIEADHMQPESRASTSNPDSLQPSATSQRPLPTPSDDSMERIPCVQLTVWDEEEEKDDRDLHPVRTSNNPMTRPMAWTEEVYARLNALFARWEPTAPSTVETTVVRFADNLRLGIYLDTATNDDGLVKLRDRMLPSAIELLTSISQDLITTMISMGTVNNNRNNNNNGPKGQTEFVEGQHMYVIDNGGARVQLAEFEGKWRPRELISSNLEVRA</sequence>
<evidence type="ECO:0000313" key="3">
    <source>
        <dbReference type="Proteomes" id="UP000017559"/>
    </source>
</evidence>
<feature type="compositionally biased region" description="Polar residues" evidence="1">
    <location>
        <begin position="84"/>
        <end position="103"/>
    </location>
</feature>
<evidence type="ECO:0000256" key="1">
    <source>
        <dbReference type="SAM" id="MobiDB-lite"/>
    </source>
</evidence>
<evidence type="ECO:0000313" key="2">
    <source>
        <dbReference type="EMBL" id="ESK82612.1"/>
    </source>
</evidence>
<dbReference type="KEGG" id="mrr:Moror_11239"/>
<feature type="region of interest" description="Disordered" evidence="1">
    <location>
        <begin position="30"/>
        <end position="52"/>
    </location>
</feature>
<dbReference type="HOGENOM" id="CLU_095400_0_0_1"/>
<dbReference type="Proteomes" id="UP000017559">
    <property type="component" value="Unassembled WGS sequence"/>
</dbReference>
<keyword evidence="3" id="KW-1185">Reference proteome</keyword>
<dbReference type="AlphaFoldDB" id="V2WM40"/>
<organism evidence="2 3">
    <name type="scientific">Moniliophthora roreri (strain MCA 2997)</name>
    <name type="common">Cocoa frosty pod rot fungus</name>
    <name type="synonym">Crinipellis roreri</name>
    <dbReference type="NCBI Taxonomy" id="1381753"/>
    <lineage>
        <taxon>Eukaryota</taxon>
        <taxon>Fungi</taxon>
        <taxon>Dikarya</taxon>
        <taxon>Basidiomycota</taxon>
        <taxon>Agaricomycotina</taxon>
        <taxon>Agaricomycetes</taxon>
        <taxon>Agaricomycetidae</taxon>
        <taxon>Agaricales</taxon>
        <taxon>Marasmiineae</taxon>
        <taxon>Marasmiaceae</taxon>
        <taxon>Moniliophthora</taxon>
    </lineage>
</organism>
<feature type="region of interest" description="Disordered" evidence="1">
    <location>
        <begin position="80"/>
        <end position="145"/>
    </location>
</feature>
<feature type="compositionally biased region" description="Polar residues" evidence="1">
    <location>
        <begin position="31"/>
        <end position="45"/>
    </location>
</feature>
<comment type="caution">
    <text evidence="2">The sequence shown here is derived from an EMBL/GenBank/DDBJ whole genome shotgun (WGS) entry which is preliminary data.</text>
</comment>
<accession>V2WM40</accession>
<reference evidence="2 3" key="1">
    <citation type="journal article" date="2014" name="BMC Genomics">
        <title>Genome and secretome analysis of the hemibiotrophic fungal pathogen, Moniliophthora roreri, which causes frosty pod rot disease of cacao: mechanisms of the biotrophic and necrotrophic phases.</title>
        <authorList>
            <person name="Meinhardt L.W."/>
            <person name="Costa G.G.L."/>
            <person name="Thomazella D.P.T."/>
            <person name="Teixeira P.J.P.L."/>
            <person name="Carazzolle M.F."/>
            <person name="Schuster S.C."/>
            <person name="Carlson J.E."/>
            <person name="Guiltinan M.J."/>
            <person name="Mieczkowski P."/>
            <person name="Farmer A."/>
            <person name="Ramaraj T."/>
            <person name="Crozier J."/>
            <person name="Davis R.E."/>
            <person name="Shao J."/>
            <person name="Melnick R.L."/>
            <person name="Pereira G.A.G."/>
            <person name="Bailey B.A."/>
        </authorList>
    </citation>
    <scope>NUCLEOTIDE SEQUENCE [LARGE SCALE GENOMIC DNA]</scope>
    <source>
        <strain evidence="2 3">MCA 2997</strain>
    </source>
</reference>
<protein>
    <submittedName>
        <fullName evidence="2">Uncharacterized protein</fullName>
    </submittedName>
</protein>
<dbReference type="EMBL" id="AWSO01001851">
    <property type="protein sequence ID" value="ESK82612.1"/>
    <property type="molecule type" value="Genomic_DNA"/>
</dbReference>